<accession>A0A7M2Y5Q8</accession>
<dbReference type="EMBL" id="CP040442">
    <property type="protein sequence ID" value="QOW09577.1"/>
    <property type="molecule type" value="Genomic_DNA"/>
</dbReference>
<name>A0A7M2Y5Q8_9FLAO</name>
<dbReference type="SUPFAM" id="SSF160574">
    <property type="entry name" value="BT0923-like"/>
    <property type="match status" value="1"/>
</dbReference>
<evidence type="ECO:0000259" key="1">
    <source>
        <dbReference type="Pfam" id="PF11396"/>
    </source>
</evidence>
<dbReference type="AlphaFoldDB" id="A0A7M2Y5Q8"/>
<organism evidence="2 3">
    <name type="scientific">Kaistella flava</name>
    <name type="common">ex Peng et al. 2021</name>
    <dbReference type="NCBI Taxonomy" id="2038776"/>
    <lineage>
        <taxon>Bacteria</taxon>
        <taxon>Pseudomonadati</taxon>
        <taxon>Bacteroidota</taxon>
        <taxon>Flavobacteriia</taxon>
        <taxon>Flavobacteriales</taxon>
        <taxon>Weeksellaceae</taxon>
        <taxon>Chryseobacterium group</taxon>
        <taxon>Kaistella</taxon>
    </lineage>
</organism>
<protein>
    <recommendedName>
        <fullName evidence="1">Putative beta-lactamase-inhibitor-like PepSY-like domain-containing protein</fullName>
    </recommendedName>
</protein>
<dbReference type="InterPro" id="IPR021533">
    <property type="entry name" value="PepSY-like"/>
</dbReference>
<evidence type="ECO:0000313" key="2">
    <source>
        <dbReference type="EMBL" id="QOW09577.1"/>
    </source>
</evidence>
<dbReference type="Gene3D" id="3.10.450.360">
    <property type="match status" value="1"/>
</dbReference>
<feature type="domain" description="Putative beta-lactamase-inhibitor-like PepSY-like" evidence="1">
    <location>
        <begin position="70"/>
        <end position="153"/>
    </location>
</feature>
<dbReference type="Pfam" id="PF11396">
    <property type="entry name" value="PepSY_like"/>
    <property type="match status" value="1"/>
</dbReference>
<keyword evidence="3" id="KW-1185">Reference proteome</keyword>
<dbReference type="Proteomes" id="UP000594195">
    <property type="component" value="Chromosome"/>
</dbReference>
<sequence>MKDIFQHQQKFKIYIMKKLALIGMIALGFGTTTLSAQKKGKTEDVPAAVKAAFAKKFPGVTAKWENEHGKYEANFDQGKHETSALYNADGTLEETEMEIPVSQLPKAASDYILKNNLGKIKEVSMITKADGKVEYEAEVKSGDAMFTANGQFIKIVKD</sequence>
<evidence type="ECO:0000313" key="3">
    <source>
        <dbReference type="Proteomes" id="UP000594195"/>
    </source>
</evidence>
<dbReference type="KEGG" id="kfa:Q73A0000_03955"/>
<proteinExistence type="predicted"/>
<reference evidence="2 3" key="1">
    <citation type="submission" date="2019-05" db="EMBL/GenBank/DDBJ databases">
        <title>Chryseobacterium sp. isolated from King George Island, maritime Antarctica.</title>
        <authorList>
            <person name="Peng X."/>
        </authorList>
    </citation>
    <scope>NUCLEOTIDE SEQUENCE [LARGE SCALE GENOMIC DNA]</scope>
    <source>
        <strain evidence="2 3">7-3A</strain>
    </source>
</reference>
<gene>
    <name evidence="2" type="ORF">Q73A0000_03955</name>
</gene>